<dbReference type="Proteomes" id="UP001362999">
    <property type="component" value="Unassembled WGS sequence"/>
</dbReference>
<dbReference type="AlphaFoldDB" id="A0AAV9ZIV9"/>
<keyword evidence="2" id="KW-1185">Reference proteome</keyword>
<dbReference type="EMBL" id="JAWWNJ010000139">
    <property type="protein sequence ID" value="KAK6984338.1"/>
    <property type="molecule type" value="Genomic_DNA"/>
</dbReference>
<accession>A0AAV9ZIV9</accession>
<organism evidence="1 2">
    <name type="scientific">Favolaschia claudopus</name>
    <dbReference type="NCBI Taxonomy" id="2862362"/>
    <lineage>
        <taxon>Eukaryota</taxon>
        <taxon>Fungi</taxon>
        <taxon>Dikarya</taxon>
        <taxon>Basidiomycota</taxon>
        <taxon>Agaricomycotina</taxon>
        <taxon>Agaricomycetes</taxon>
        <taxon>Agaricomycetidae</taxon>
        <taxon>Agaricales</taxon>
        <taxon>Marasmiineae</taxon>
        <taxon>Mycenaceae</taxon>
        <taxon>Favolaschia</taxon>
    </lineage>
</organism>
<sequence length="143" mass="16398">MFTYIPFFLPTPTSASSSLAHPLTFLTIDAPMLKHDQGRRRIASPQALKTLLTRLAKIPRPLPMLETTKKEWVWVHNKCTRGDVGRRDDRNFRVARNYSGSFIPPSDIRFFEDRSFKHASVGFREWVVAGSVRITIGRVIIKS</sequence>
<protein>
    <submittedName>
        <fullName evidence="1">Uncharacterized protein</fullName>
    </submittedName>
</protein>
<evidence type="ECO:0000313" key="1">
    <source>
        <dbReference type="EMBL" id="KAK6984338.1"/>
    </source>
</evidence>
<gene>
    <name evidence="1" type="ORF">R3P38DRAFT_3105509</name>
</gene>
<reference evidence="1 2" key="1">
    <citation type="journal article" date="2024" name="J Genomics">
        <title>Draft genome sequencing and assembly of Favolaschia claudopus CIRM-BRFM 2984 isolated from oak limbs.</title>
        <authorList>
            <person name="Navarro D."/>
            <person name="Drula E."/>
            <person name="Chaduli D."/>
            <person name="Cazenave R."/>
            <person name="Ahrendt S."/>
            <person name="Wang J."/>
            <person name="Lipzen A."/>
            <person name="Daum C."/>
            <person name="Barry K."/>
            <person name="Grigoriev I.V."/>
            <person name="Favel A."/>
            <person name="Rosso M.N."/>
            <person name="Martin F."/>
        </authorList>
    </citation>
    <scope>NUCLEOTIDE SEQUENCE [LARGE SCALE GENOMIC DNA]</scope>
    <source>
        <strain evidence="1 2">CIRM-BRFM 2984</strain>
    </source>
</reference>
<proteinExistence type="predicted"/>
<name>A0AAV9ZIV9_9AGAR</name>
<comment type="caution">
    <text evidence="1">The sequence shown here is derived from an EMBL/GenBank/DDBJ whole genome shotgun (WGS) entry which is preliminary data.</text>
</comment>
<evidence type="ECO:0000313" key="2">
    <source>
        <dbReference type="Proteomes" id="UP001362999"/>
    </source>
</evidence>